<evidence type="ECO:0000256" key="2">
    <source>
        <dbReference type="ARBA" id="ARBA00010139"/>
    </source>
</evidence>
<evidence type="ECO:0000256" key="7">
    <source>
        <dbReference type="ARBA" id="ARBA00023033"/>
    </source>
</evidence>
<organism evidence="8 9">
    <name type="scientific">Adineta steineri</name>
    <dbReference type="NCBI Taxonomy" id="433720"/>
    <lineage>
        <taxon>Eukaryota</taxon>
        <taxon>Metazoa</taxon>
        <taxon>Spiralia</taxon>
        <taxon>Gnathifera</taxon>
        <taxon>Rotifera</taxon>
        <taxon>Eurotatoria</taxon>
        <taxon>Bdelloidea</taxon>
        <taxon>Adinetida</taxon>
        <taxon>Adinetidae</taxon>
        <taxon>Adineta</taxon>
    </lineage>
</organism>
<proteinExistence type="inferred from homology"/>
<dbReference type="EMBL" id="CAJNOM010000079">
    <property type="protein sequence ID" value="CAF0997882.1"/>
    <property type="molecule type" value="Genomic_DNA"/>
</dbReference>
<dbReference type="SUPFAM" id="SSF51905">
    <property type="entry name" value="FAD/NAD(P)-binding domain"/>
    <property type="match status" value="1"/>
</dbReference>
<evidence type="ECO:0000256" key="1">
    <source>
        <dbReference type="ARBA" id="ARBA00001974"/>
    </source>
</evidence>
<dbReference type="PANTHER" id="PTHR43098:SF3">
    <property type="entry name" value="L-ORNITHINE N(5)-MONOOXYGENASE-RELATED"/>
    <property type="match status" value="1"/>
</dbReference>
<dbReference type="InterPro" id="IPR036188">
    <property type="entry name" value="FAD/NAD-bd_sf"/>
</dbReference>
<comment type="cofactor">
    <cofactor evidence="1">
        <name>FAD</name>
        <dbReference type="ChEBI" id="CHEBI:57692"/>
    </cofactor>
</comment>
<evidence type="ECO:0000256" key="3">
    <source>
        <dbReference type="ARBA" id="ARBA00022630"/>
    </source>
</evidence>
<evidence type="ECO:0000256" key="6">
    <source>
        <dbReference type="ARBA" id="ARBA00023002"/>
    </source>
</evidence>
<dbReference type="AlphaFoldDB" id="A0A814GLG2"/>
<keyword evidence="9" id="KW-1185">Reference proteome</keyword>
<dbReference type="PANTHER" id="PTHR43098">
    <property type="entry name" value="L-ORNITHINE N(5)-MONOOXYGENASE-RELATED"/>
    <property type="match status" value="1"/>
</dbReference>
<evidence type="ECO:0000256" key="4">
    <source>
        <dbReference type="ARBA" id="ARBA00022827"/>
    </source>
</evidence>
<dbReference type="OrthoDB" id="66881at2759"/>
<comment type="similarity">
    <text evidence="2">Belongs to the FAD-binding monooxygenase family.</text>
</comment>
<evidence type="ECO:0000256" key="5">
    <source>
        <dbReference type="ARBA" id="ARBA00022857"/>
    </source>
</evidence>
<gene>
    <name evidence="8" type="ORF">QVE165_LOCUS14761</name>
</gene>
<reference evidence="8" key="1">
    <citation type="submission" date="2021-02" db="EMBL/GenBank/DDBJ databases">
        <authorList>
            <person name="Nowell W R."/>
        </authorList>
    </citation>
    <scope>NUCLEOTIDE SEQUENCE</scope>
</reference>
<dbReference type="Gene3D" id="3.50.50.60">
    <property type="entry name" value="FAD/NAD(P)-binding domain"/>
    <property type="match status" value="1"/>
</dbReference>
<keyword evidence="5" id="KW-0521">NADP</keyword>
<dbReference type="GO" id="GO:0004497">
    <property type="term" value="F:monooxygenase activity"/>
    <property type="evidence" value="ECO:0007669"/>
    <property type="project" value="UniProtKB-KW"/>
</dbReference>
<keyword evidence="3" id="KW-0285">Flavoprotein</keyword>
<sequence length="120" mass="13673">MIADFSNLFTISGPGAASDLANMVPHIEQHIKWITKCLECLRTHDINIIEPSLETENTWVNHVNDVVENTLFQTSKSIYNGANISGKPRVFKPYVRGFDIYMEKCGKIANNNYEDFHLVK</sequence>
<evidence type="ECO:0000313" key="8">
    <source>
        <dbReference type="EMBL" id="CAF0997882.1"/>
    </source>
</evidence>
<evidence type="ECO:0000313" key="9">
    <source>
        <dbReference type="Proteomes" id="UP000663832"/>
    </source>
</evidence>
<keyword evidence="7" id="KW-0503">Monooxygenase</keyword>
<name>A0A814GLG2_9BILA</name>
<dbReference type="InterPro" id="IPR050775">
    <property type="entry name" value="FAD-binding_Monooxygenases"/>
</dbReference>
<dbReference type="Proteomes" id="UP000663832">
    <property type="component" value="Unassembled WGS sequence"/>
</dbReference>
<comment type="caution">
    <text evidence="8">The sequence shown here is derived from an EMBL/GenBank/DDBJ whole genome shotgun (WGS) entry which is preliminary data.</text>
</comment>
<keyword evidence="4" id="KW-0274">FAD</keyword>
<keyword evidence="6" id="KW-0560">Oxidoreductase</keyword>
<protein>
    <submittedName>
        <fullName evidence="8">Uncharacterized protein</fullName>
    </submittedName>
</protein>
<accession>A0A814GLG2</accession>